<dbReference type="InterPro" id="IPR012334">
    <property type="entry name" value="Pectin_lyas_fold"/>
</dbReference>
<keyword evidence="2" id="KW-0732">Signal</keyword>
<dbReference type="Pfam" id="PF22815">
    <property type="entry name" value="CatAgl_D1"/>
    <property type="match status" value="1"/>
</dbReference>
<dbReference type="SMART" id="SM00710">
    <property type="entry name" value="PbH1"/>
    <property type="match status" value="6"/>
</dbReference>
<evidence type="ECO:0000256" key="2">
    <source>
        <dbReference type="SAM" id="SignalP"/>
    </source>
</evidence>
<dbReference type="InterPro" id="IPR011050">
    <property type="entry name" value="Pectin_lyase_fold/virulence"/>
</dbReference>
<feature type="domain" description="F5/8 type C" evidence="3">
    <location>
        <begin position="606"/>
        <end position="760"/>
    </location>
</feature>
<evidence type="ECO:0000256" key="1">
    <source>
        <dbReference type="SAM" id="MobiDB-lite"/>
    </source>
</evidence>
<name>A0ABU7PEG8_9ACTN</name>
<dbReference type="SUPFAM" id="SSF49785">
    <property type="entry name" value="Galactose-binding domain-like"/>
    <property type="match status" value="1"/>
</dbReference>
<dbReference type="Pfam" id="PF22633">
    <property type="entry name" value="F5_F8_type_C_2"/>
    <property type="match status" value="1"/>
</dbReference>
<dbReference type="Gene3D" id="2.160.20.10">
    <property type="entry name" value="Single-stranded right-handed beta-helix, Pectin lyase-like"/>
    <property type="match status" value="1"/>
</dbReference>
<dbReference type="PROSITE" id="PS50022">
    <property type="entry name" value="FA58C_3"/>
    <property type="match status" value="1"/>
</dbReference>
<dbReference type="SUPFAM" id="SSF51126">
    <property type="entry name" value="Pectin lyase-like"/>
    <property type="match status" value="1"/>
</dbReference>
<dbReference type="InterPro" id="IPR000421">
    <property type="entry name" value="FA58C"/>
</dbReference>
<feature type="compositionally biased region" description="Gly residues" evidence="1">
    <location>
        <begin position="599"/>
        <end position="615"/>
    </location>
</feature>
<dbReference type="Proteomes" id="UP001344658">
    <property type="component" value="Unassembled WGS sequence"/>
</dbReference>
<accession>A0ABU7PEG8</accession>
<dbReference type="InterPro" id="IPR033801">
    <property type="entry name" value="CBM6-CBM35-CBM36-like_1"/>
</dbReference>
<organism evidence="4 5">
    <name type="scientific">Actinacidiphila polyblastidii</name>
    <dbReference type="NCBI Taxonomy" id="3110430"/>
    <lineage>
        <taxon>Bacteria</taxon>
        <taxon>Bacillati</taxon>
        <taxon>Actinomycetota</taxon>
        <taxon>Actinomycetes</taxon>
        <taxon>Kitasatosporales</taxon>
        <taxon>Streptomycetaceae</taxon>
        <taxon>Actinacidiphila</taxon>
    </lineage>
</organism>
<dbReference type="Gene3D" id="2.60.120.260">
    <property type="entry name" value="Galactose-binding domain-like"/>
    <property type="match status" value="1"/>
</dbReference>
<evidence type="ECO:0000313" key="4">
    <source>
        <dbReference type="EMBL" id="MEE4544209.1"/>
    </source>
</evidence>
<dbReference type="InterPro" id="IPR006626">
    <property type="entry name" value="PbH1"/>
</dbReference>
<feature type="chain" id="PRO_5046984820" evidence="2">
    <location>
        <begin position="39"/>
        <end position="760"/>
    </location>
</feature>
<keyword evidence="5" id="KW-1185">Reference proteome</keyword>
<protein>
    <submittedName>
        <fullName evidence="4">Discoidin domain-containing protein</fullName>
    </submittedName>
</protein>
<comment type="caution">
    <text evidence="4">The sequence shown here is derived from an EMBL/GenBank/DDBJ whole genome shotgun (WGS) entry which is preliminary data.</text>
</comment>
<dbReference type="InterPro" id="IPR055149">
    <property type="entry name" value="Agl_cat_D2"/>
</dbReference>
<feature type="region of interest" description="Disordered" evidence="1">
    <location>
        <begin position="589"/>
        <end position="635"/>
    </location>
</feature>
<dbReference type="Pfam" id="PF22816">
    <property type="entry name" value="CatAgl_D2"/>
    <property type="match status" value="1"/>
</dbReference>
<sequence length="760" mass="77619">MSTRRRSVPSRMWLGAATAAALAAGGLAVTVTAQTASAAPTASSVSPFAVSGGATVPFTEYEAEAAATNGTAVGPDYTQGTVASEASGRRAVTLGGQGKYVEFTLTRAANAVDVAYNLPRGASGTVSVYVNGAKIGQKLPVTAQYSYVDTGWIAGSKTHHFFDDSRIQLGQNLAAGAKVRLQLDAGDTGSATVDVADFEQVAAAAGQPANSVSVVADGADASGAGDSTQAFRQAISDARAQGKEVWIPPGNFKITSNLPVDNVTLRGAGNWYSVVHSSHFIDQTGATGNTRLYDFAVIGEVSVRNDNSPDSFVTGSLGPNSVVQGMWVQREKCGLWLTGNNTNLLVQNNRILGTTADGLNLDGSAQGVQVRNNFLRNQGDDALAMWSLGSPDTGNTFANNTIVQPNLANGVAVYGGSDNTVSNNVISDTNALGSGIAISNQAFLQPFNPLSGTVTVSGNTLIRTGAINPNWGHPMGALRVDSYDYAISNSIRITGTSFVDSPYSDFEFVSGGGHGYTVSGVTVDGATASGTGTVVVQAETPGSASFSNVTATTTGATGVYNCSYPATLPAFTITRGSGDSGWDGLWGNCSTWPQPGAGNPSGGTSTGTTNGGTSGGTTPPAGGNLAQGRPASDTGHADVYVASNAVDGNATTYWESTNNAFPQSLTVDLGSAQTVGRLVLKLPPAAAWSTRTETLSVLGSTDNGTYSTLKASAGYTFNPSSGNAVTVTLTPKSTRYLRLTFTGNTGWAAAQLSELEAYAS</sequence>
<evidence type="ECO:0000259" key="3">
    <source>
        <dbReference type="PROSITE" id="PS50022"/>
    </source>
</evidence>
<gene>
    <name evidence="4" type="ORF">V2S66_19795</name>
</gene>
<dbReference type="InterPro" id="IPR008979">
    <property type="entry name" value="Galactose-bd-like_sf"/>
</dbReference>
<evidence type="ECO:0000313" key="5">
    <source>
        <dbReference type="Proteomes" id="UP001344658"/>
    </source>
</evidence>
<dbReference type="EMBL" id="JAZEWV010000015">
    <property type="protein sequence ID" value="MEE4544209.1"/>
    <property type="molecule type" value="Genomic_DNA"/>
</dbReference>
<reference evidence="4 5" key="1">
    <citation type="submission" date="2023-12" db="EMBL/GenBank/DDBJ databases">
        <title>Streptomyces sp. V4-01.</title>
        <authorList>
            <person name="Somphong A."/>
            <person name="Phongsopitanun W."/>
        </authorList>
    </citation>
    <scope>NUCLEOTIDE SEQUENCE [LARGE SCALE GENOMIC DNA]</scope>
    <source>
        <strain evidence="4 5">V4-01</strain>
    </source>
</reference>
<feature type="signal peptide" evidence="2">
    <location>
        <begin position="1"/>
        <end position="38"/>
    </location>
</feature>
<proteinExistence type="predicted"/>
<dbReference type="CDD" id="cd14490">
    <property type="entry name" value="CBM6-CBM35-CBM36_like_1"/>
    <property type="match status" value="1"/>
</dbReference>
<dbReference type="RefSeq" id="WP_330797200.1">
    <property type="nucleotide sequence ID" value="NZ_JAZEWV010000015.1"/>
</dbReference>